<evidence type="ECO:0000256" key="5">
    <source>
        <dbReference type="ARBA" id="ARBA00022777"/>
    </source>
</evidence>
<dbReference type="EMBL" id="JAIZAY010000018">
    <property type="protein sequence ID" value="KAJ8025120.1"/>
    <property type="molecule type" value="Genomic_DNA"/>
</dbReference>
<evidence type="ECO:0000259" key="10">
    <source>
        <dbReference type="Pfam" id="PF01636"/>
    </source>
</evidence>
<dbReference type="GO" id="GO:0047992">
    <property type="term" value="F:hydroxylysine kinase activity"/>
    <property type="evidence" value="ECO:0007669"/>
    <property type="project" value="UniProtKB-EC"/>
</dbReference>
<comment type="caution">
    <text evidence="11">The sequence shown here is derived from an EMBL/GenBank/DDBJ whole genome shotgun (WGS) entry which is preliminary data.</text>
</comment>
<evidence type="ECO:0000256" key="8">
    <source>
        <dbReference type="ARBA" id="ARBA00038873"/>
    </source>
</evidence>
<organism evidence="11 12">
    <name type="scientific">Holothuria leucospilota</name>
    <name type="common">Black long sea cucumber</name>
    <name type="synonym">Mertensiothuria leucospilota</name>
    <dbReference type="NCBI Taxonomy" id="206669"/>
    <lineage>
        <taxon>Eukaryota</taxon>
        <taxon>Metazoa</taxon>
        <taxon>Echinodermata</taxon>
        <taxon>Eleutherozoa</taxon>
        <taxon>Echinozoa</taxon>
        <taxon>Holothuroidea</taxon>
        <taxon>Aspidochirotacea</taxon>
        <taxon>Aspidochirotida</taxon>
        <taxon>Holothuriidae</taxon>
        <taxon>Holothuria</taxon>
    </lineage>
</organism>
<dbReference type="Gene3D" id="3.90.1200.10">
    <property type="match status" value="1"/>
</dbReference>
<comment type="catalytic activity">
    <reaction evidence="6">
        <text>(5R)-5-hydroxy-L-lysine + GTP = (5R)-5-phosphooxy-L-lysine + GDP + H(+)</text>
        <dbReference type="Rhea" id="RHEA:19049"/>
        <dbReference type="ChEBI" id="CHEBI:15378"/>
        <dbReference type="ChEBI" id="CHEBI:37565"/>
        <dbReference type="ChEBI" id="CHEBI:57882"/>
        <dbReference type="ChEBI" id="CHEBI:58189"/>
        <dbReference type="ChEBI" id="CHEBI:58357"/>
        <dbReference type="EC" id="2.7.1.81"/>
    </reaction>
</comment>
<evidence type="ECO:0000256" key="7">
    <source>
        <dbReference type="ARBA" id="ARBA00037368"/>
    </source>
</evidence>
<accession>A0A9Q0YMA1</accession>
<dbReference type="Proteomes" id="UP001152320">
    <property type="component" value="Chromosome 18"/>
</dbReference>
<comment type="similarity">
    <text evidence="2">Belongs to the aminoglycoside phosphotransferase family.</text>
</comment>
<keyword evidence="4" id="KW-0808">Transferase</keyword>
<dbReference type="EC" id="2.7.1.81" evidence="8"/>
<dbReference type="OrthoDB" id="9973935at2759"/>
<comment type="function">
    <text evidence="7">Catalyzes the GTP-dependent phosphorylation of 5-hydroxy-L-lysine.</text>
</comment>
<keyword evidence="12" id="KW-1185">Reference proteome</keyword>
<evidence type="ECO:0000256" key="3">
    <source>
        <dbReference type="ARBA" id="ARBA00022490"/>
    </source>
</evidence>
<dbReference type="InterPro" id="IPR050249">
    <property type="entry name" value="Pseudomonas-type_ThrB"/>
</dbReference>
<evidence type="ECO:0000313" key="12">
    <source>
        <dbReference type="Proteomes" id="UP001152320"/>
    </source>
</evidence>
<evidence type="ECO:0000256" key="2">
    <source>
        <dbReference type="ARBA" id="ARBA00006219"/>
    </source>
</evidence>
<evidence type="ECO:0000256" key="9">
    <source>
        <dbReference type="ARBA" id="ARBA00040505"/>
    </source>
</evidence>
<gene>
    <name evidence="11" type="ORF">HOLleu_35234</name>
</gene>
<protein>
    <recommendedName>
        <fullName evidence="9">Hydroxylysine kinase</fullName>
        <ecNumber evidence="8">2.7.1.81</ecNumber>
    </recommendedName>
</protein>
<evidence type="ECO:0000256" key="4">
    <source>
        <dbReference type="ARBA" id="ARBA00022679"/>
    </source>
</evidence>
<keyword evidence="5 11" id="KW-0418">Kinase</keyword>
<sequence>MDWKHIAKGKPFLTKNQIVSFLKESYGCEVTKVTALDSYHCQNFLVDVAPLNQGTKSLETDELTVKYVVKVTNSSLSKADQHLRDVTHMMEFLSSRGFPCSQPVPNKNGDLCQIQTFQNLAFEMSGSGTSLNKNLEDTFMMRLVTFLPGTVLNTLPLVPNNVFEEMGETLAQVHVALQELDMDKTALQEMSENFTWSLDCLNKAREYLYVVEDSDKRHLVEDVITEFERVVLSRKEELPHGFIHGDFSDVNIIVDFQEGRNECHFSGFIDFDNAMHSCTVYDIGIALMYLLQSKATSSNSSNSAAKHFLQGYSKYRKMTKLEKDCLIYCIAGRFVQSLLGGLFHYSIYKDEYCLLTQQRGWDALKEMWTRGKKASFQNWNFS</sequence>
<evidence type="ECO:0000313" key="11">
    <source>
        <dbReference type="EMBL" id="KAJ8025120.1"/>
    </source>
</evidence>
<dbReference type="GO" id="GO:0005737">
    <property type="term" value="C:cytoplasm"/>
    <property type="evidence" value="ECO:0007669"/>
    <property type="project" value="UniProtKB-SubCell"/>
</dbReference>
<dbReference type="Pfam" id="PF01636">
    <property type="entry name" value="APH"/>
    <property type="match status" value="1"/>
</dbReference>
<keyword evidence="3" id="KW-0963">Cytoplasm</keyword>
<feature type="domain" description="Aminoglycoside phosphotransferase" evidence="10">
    <location>
        <begin position="58"/>
        <end position="312"/>
    </location>
</feature>
<evidence type="ECO:0000256" key="1">
    <source>
        <dbReference type="ARBA" id="ARBA00004496"/>
    </source>
</evidence>
<dbReference type="SUPFAM" id="SSF56112">
    <property type="entry name" value="Protein kinase-like (PK-like)"/>
    <property type="match status" value="1"/>
</dbReference>
<dbReference type="AlphaFoldDB" id="A0A9Q0YMA1"/>
<evidence type="ECO:0000256" key="6">
    <source>
        <dbReference type="ARBA" id="ARBA00036820"/>
    </source>
</evidence>
<name>A0A9Q0YMA1_HOLLE</name>
<comment type="subcellular location">
    <subcellularLocation>
        <location evidence="1">Cytoplasm</location>
    </subcellularLocation>
</comment>
<dbReference type="PANTHER" id="PTHR21064">
    <property type="entry name" value="AMINOGLYCOSIDE PHOSPHOTRANSFERASE DOMAIN-CONTAINING PROTEIN-RELATED"/>
    <property type="match status" value="1"/>
</dbReference>
<dbReference type="InterPro" id="IPR002575">
    <property type="entry name" value="Aminoglycoside_PTrfase"/>
</dbReference>
<proteinExistence type="inferred from homology"/>
<reference evidence="11" key="1">
    <citation type="submission" date="2021-10" db="EMBL/GenBank/DDBJ databases">
        <title>Tropical sea cucumber genome reveals ecological adaptation and Cuvierian tubules defense mechanism.</title>
        <authorList>
            <person name="Chen T."/>
        </authorList>
    </citation>
    <scope>NUCLEOTIDE SEQUENCE</scope>
    <source>
        <strain evidence="11">Nanhai2018</strain>
        <tissue evidence="11">Muscle</tissue>
    </source>
</reference>
<dbReference type="InterPro" id="IPR011009">
    <property type="entry name" value="Kinase-like_dom_sf"/>
</dbReference>
<dbReference type="Gene3D" id="3.30.200.20">
    <property type="entry name" value="Phosphorylase Kinase, domain 1"/>
    <property type="match status" value="1"/>
</dbReference>
<dbReference type="PANTHER" id="PTHR21064:SF1">
    <property type="entry name" value="HYDROXYLYSINE KINASE"/>
    <property type="match status" value="1"/>
</dbReference>